<evidence type="ECO:0000256" key="4">
    <source>
        <dbReference type="ARBA" id="ARBA00022723"/>
    </source>
</evidence>
<dbReference type="PROSITE" id="PS00497">
    <property type="entry name" value="TYROSINASE_1"/>
    <property type="match status" value="1"/>
</dbReference>
<dbReference type="AlphaFoldDB" id="A0A8H6XHP2"/>
<comment type="cofactor">
    <cofactor evidence="1">
        <name>Cu(2+)</name>
        <dbReference type="ChEBI" id="CHEBI:29036"/>
    </cofactor>
</comment>
<evidence type="ECO:0000256" key="1">
    <source>
        <dbReference type="ARBA" id="ARBA00001973"/>
    </source>
</evidence>
<dbReference type="SUPFAM" id="SSF48056">
    <property type="entry name" value="Di-copper centre-containing domain"/>
    <property type="match status" value="1"/>
</dbReference>
<comment type="catalytic activity">
    <reaction evidence="10">
        <text>L-tyrosine + O2 = L-dopaquinone + H2O</text>
        <dbReference type="Rhea" id="RHEA:18117"/>
        <dbReference type="ChEBI" id="CHEBI:15377"/>
        <dbReference type="ChEBI" id="CHEBI:15379"/>
        <dbReference type="ChEBI" id="CHEBI:57924"/>
        <dbReference type="ChEBI" id="CHEBI:58315"/>
        <dbReference type="EC" id="1.14.18.1"/>
    </reaction>
</comment>
<evidence type="ECO:0000256" key="5">
    <source>
        <dbReference type="ARBA" id="ARBA00023002"/>
    </source>
</evidence>
<feature type="domain" description="Tyrosinase copper-binding" evidence="11">
    <location>
        <begin position="46"/>
        <end position="63"/>
    </location>
</feature>
<evidence type="ECO:0000256" key="10">
    <source>
        <dbReference type="ARBA" id="ARBA00048881"/>
    </source>
</evidence>
<protein>
    <recommendedName>
        <fullName evidence="3">tyrosinase</fullName>
        <ecNumber evidence="3">1.14.18.1</ecNumber>
    </recommendedName>
</protein>
<dbReference type="Gene3D" id="2.60.310.20">
    <property type="match status" value="1"/>
</dbReference>
<keyword evidence="14" id="KW-1185">Reference proteome</keyword>
<dbReference type="PANTHER" id="PTHR11474:SF76">
    <property type="entry name" value="SHKT DOMAIN-CONTAINING PROTEIN"/>
    <property type="match status" value="1"/>
</dbReference>
<comment type="similarity">
    <text evidence="2">Belongs to the tyrosinase family.</text>
</comment>
<evidence type="ECO:0000313" key="13">
    <source>
        <dbReference type="EMBL" id="KAF7341393.1"/>
    </source>
</evidence>
<name>A0A8H6XHP2_9AGAR</name>
<feature type="domain" description="Tyrosinase copper-binding" evidence="12">
    <location>
        <begin position="282"/>
        <end position="293"/>
    </location>
</feature>
<dbReference type="EC" id="1.14.18.1" evidence="3"/>
<evidence type="ECO:0000256" key="8">
    <source>
        <dbReference type="ARBA" id="ARBA00023101"/>
    </source>
</evidence>
<proteinExistence type="inferred from homology"/>
<evidence type="ECO:0000259" key="12">
    <source>
        <dbReference type="PROSITE" id="PS00498"/>
    </source>
</evidence>
<dbReference type="PRINTS" id="PR00092">
    <property type="entry name" value="TYROSINASE"/>
</dbReference>
<keyword evidence="7" id="KW-0503">Monooxygenase</keyword>
<keyword evidence="5" id="KW-0560">Oxidoreductase</keyword>
<keyword evidence="4" id="KW-0479">Metal-binding</keyword>
<keyword evidence="8" id="KW-0470">Melanin biosynthesis</keyword>
<evidence type="ECO:0000259" key="11">
    <source>
        <dbReference type="PROSITE" id="PS00497"/>
    </source>
</evidence>
<dbReference type="InterPro" id="IPR050316">
    <property type="entry name" value="Tyrosinase/Hemocyanin"/>
</dbReference>
<sequence length="624" mass="69659">MAKFKAMDPTEKLSYFQVAGIHGMPHITWDDPLHAEPVPSRGYCPHNLVTFPTWHRPYMLLFEASTQRVYEIMVNNVIPTFDISQQALLKAEARKWRLPYWDWAAKKKRGDKEVYDAALILKDRNVTVFTSTGETSILNPMWNFSTSGPMENLGIKPIQYRKNPDKFIDFQLCTATSKVPPSPDAQEWIGGVQNIDAVAKNIQDAKCKWKQEGEGNYTLGAAVYRLLSLDYITSYRQFASARYEPAQNPRDALSLEGIHNNMHMWIGGKWGHMGHIAVAALDPVFWMHHANIDRIFAIYQALYPSKRLSWWVKDETTDTDKDKNEKPLDTEGTMYDSNGVRHIVDLGYTYPELQRWKFDSDIEYRINILAEVRKLYAPPSKILAAPADYIVNVVYERFALGGVPFTVEVLLNDKLVGSVYNFSSTPEALGAIDGCENCLRQQQSKILSSGQITLTGALLASLETLDKEAVRPYLRTHLGHRVVIADGTEIPLSSIPSLQVSVAVGSRLAHIKKDAESIGESSESEGIWKQVVSSHTGIMNDVQSTPAWGAGTPMSQLPIGDSSDSGGTWKPVIGEVTFGDIFAENGTIYDSIEIIPNTDDGSWGEGPVKLALMGYTGYEEVLSL</sequence>
<dbReference type="GO" id="GO:0042438">
    <property type="term" value="P:melanin biosynthetic process"/>
    <property type="evidence" value="ECO:0007669"/>
    <property type="project" value="UniProtKB-KW"/>
</dbReference>
<evidence type="ECO:0000256" key="6">
    <source>
        <dbReference type="ARBA" id="ARBA00023008"/>
    </source>
</evidence>
<evidence type="ECO:0000256" key="2">
    <source>
        <dbReference type="ARBA" id="ARBA00009928"/>
    </source>
</evidence>
<dbReference type="Pfam" id="PF18132">
    <property type="entry name" value="Tyrosinase_C"/>
    <property type="match status" value="1"/>
</dbReference>
<dbReference type="InterPro" id="IPR008922">
    <property type="entry name" value="Di-copper_centre_dom_sf"/>
</dbReference>
<dbReference type="PANTHER" id="PTHR11474">
    <property type="entry name" value="TYROSINASE FAMILY MEMBER"/>
    <property type="match status" value="1"/>
</dbReference>
<dbReference type="InterPro" id="IPR002227">
    <property type="entry name" value="Tyrosinase_Cu-bd"/>
</dbReference>
<dbReference type="Pfam" id="PF00264">
    <property type="entry name" value="Tyrosinase"/>
    <property type="match status" value="1"/>
</dbReference>
<reference evidence="13" key="1">
    <citation type="submission" date="2020-05" db="EMBL/GenBank/DDBJ databases">
        <title>Mycena genomes resolve the evolution of fungal bioluminescence.</title>
        <authorList>
            <person name="Tsai I.J."/>
        </authorList>
    </citation>
    <scope>NUCLEOTIDE SEQUENCE</scope>
    <source>
        <strain evidence="13">CCC161011</strain>
    </source>
</reference>
<gene>
    <name evidence="13" type="ORF">MVEN_01876100</name>
</gene>
<dbReference type="Gene3D" id="1.10.1280.10">
    <property type="entry name" value="Di-copper center containing domain from catechol oxidase"/>
    <property type="match status" value="1"/>
</dbReference>
<accession>A0A8H6XHP2</accession>
<evidence type="ECO:0000313" key="14">
    <source>
        <dbReference type="Proteomes" id="UP000620124"/>
    </source>
</evidence>
<dbReference type="Proteomes" id="UP000620124">
    <property type="component" value="Unassembled WGS sequence"/>
</dbReference>
<evidence type="ECO:0000256" key="3">
    <source>
        <dbReference type="ARBA" id="ARBA00011906"/>
    </source>
</evidence>
<evidence type="ECO:0000256" key="7">
    <source>
        <dbReference type="ARBA" id="ARBA00023033"/>
    </source>
</evidence>
<comment type="caution">
    <text evidence="13">The sequence shown here is derived from an EMBL/GenBank/DDBJ whole genome shotgun (WGS) entry which is preliminary data.</text>
</comment>
<organism evidence="13 14">
    <name type="scientific">Mycena venus</name>
    <dbReference type="NCBI Taxonomy" id="2733690"/>
    <lineage>
        <taxon>Eukaryota</taxon>
        <taxon>Fungi</taxon>
        <taxon>Dikarya</taxon>
        <taxon>Basidiomycota</taxon>
        <taxon>Agaricomycotina</taxon>
        <taxon>Agaricomycetes</taxon>
        <taxon>Agaricomycetidae</taxon>
        <taxon>Agaricales</taxon>
        <taxon>Marasmiineae</taxon>
        <taxon>Mycenaceae</taxon>
        <taxon>Mycena</taxon>
    </lineage>
</organism>
<dbReference type="GO" id="GO:0004503">
    <property type="term" value="F:tyrosinase activity"/>
    <property type="evidence" value="ECO:0007669"/>
    <property type="project" value="UniProtKB-EC"/>
</dbReference>
<dbReference type="GO" id="GO:0046872">
    <property type="term" value="F:metal ion binding"/>
    <property type="evidence" value="ECO:0007669"/>
    <property type="project" value="UniProtKB-KW"/>
</dbReference>
<comment type="catalytic activity">
    <reaction evidence="9">
        <text>2 L-dopa + O2 = 2 L-dopaquinone + 2 H2O</text>
        <dbReference type="Rhea" id="RHEA:34287"/>
        <dbReference type="ChEBI" id="CHEBI:15377"/>
        <dbReference type="ChEBI" id="CHEBI:15379"/>
        <dbReference type="ChEBI" id="CHEBI:57504"/>
        <dbReference type="ChEBI" id="CHEBI:57924"/>
        <dbReference type="EC" id="1.14.18.1"/>
    </reaction>
</comment>
<dbReference type="EMBL" id="JACAZI010000018">
    <property type="protein sequence ID" value="KAF7341393.1"/>
    <property type="molecule type" value="Genomic_DNA"/>
</dbReference>
<keyword evidence="6" id="KW-0186">Copper</keyword>
<dbReference type="PROSITE" id="PS00498">
    <property type="entry name" value="TYROSINASE_2"/>
    <property type="match status" value="1"/>
</dbReference>
<dbReference type="OrthoDB" id="6132182at2759"/>
<dbReference type="InterPro" id="IPR041640">
    <property type="entry name" value="Tyrosinase_C"/>
</dbReference>
<evidence type="ECO:0000256" key="9">
    <source>
        <dbReference type="ARBA" id="ARBA00048233"/>
    </source>
</evidence>